<feature type="domain" description="CCHC-type" evidence="4">
    <location>
        <begin position="197"/>
        <end position="212"/>
    </location>
</feature>
<evidence type="ECO:0000256" key="1">
    <source>
        <dbReference type="PROSITE-ProRule" id="PRU00047"/>
    </source>
</evidence>
<keyword evidence="1" id="KW-0862">Zinc</keyword>
<keyword evidence="1" id="KW-0479">Metal-binding</keyword>
<keyword evidence="6" id="KW-1185">Reference proteome</keyword>
<evidence type="ECO:0000256" key="3">
    <source>
        <dbReference type="SAM" id="Phobius"/>
    </source>
</evidence>
<evidence type="ECO:0000256" key="2">
    <source>
        <dbReference type="SAM" id="MobiDB-lite"/>
    </source>
</evidence>
<evidence type="ECO:0000313" key="6">
    <source>
        <dbReference type="Proteomes" id="UP001251528"/>
    </source>
</evidence>
<dbReference type="InterPro" id="IPR001878">
    <property type="entry name" value="Znf_CCHC"/>
</dbReference>
<dbReference type="PROSITE" id="PS50158">
    <property type="entry name" value="ZF_CCHC"/>
    <property type="match status" value="1"/>
</dbReference>
<dbReference type="GO" id="GO:0008270">
    <property type="term" value="F:zinc ion binding"/>
    <property type="evidence" value="ECO:0007669"/>
    <property type="project" value="UniProtKB-KW"/>
</dbReference>
<protein>
    <recommendedName>
        <fullName evidence="4">CCHC-type domain-containing protein</fullName>
    </recommendedName>
</protein>
<dbReference type="SUPFAM" id="SSF57756">
    <property type="entry name" value="Retrovirus zinc finger-like domains"/>
    <property type="match status" value="1"/>
</dbReference>
<keyword evidence="1" id="KW-0863">Zinc-finger</keyword>
<feature type="transmembrane region" description="Helical" evidence="3">
    <location>
        <begin position="6"/>
        <end position="26"/>
    </location>
</feature>
<dbReference type="EMBL" id="JASWJB010000014">
    <property type="protein sequence ID" value="KAK2612591.1"/>
    <property type="molecule type" value="Genomic_DNA"/>
</dbReference>
<sequence length="267" mass="29854">MFRLQHVEHLWPTLIYLLALLSFYAWQKEFELEYALSILFSILSYIAMPCFWAETLIFWILGLHTSTSFRMFPRADVVPDYPTTGAYGFALLTMMLIPHFISCDRHQDGRGTLGTILRPLTRGASPLMEFTAMFARVWLAAAWVNMATAQMSNLNPDQIRAMGSALSEVINGAGGRRGGGGGGGRGGGIKKSRAVFCWSCGKSGHKVARCPQRRGGRSKPKIEDNDSKPKIEDDDSKPKIEDNGADKDVEMLDLTRYMESMAMNWED</sequence>
<feature type="compositionally biased region" description="Basic and acidic residues" evidence="2">
    <location>
        <begin position="220"/>
        <end position="247"/>
    </location>
</feature>
<feature type="transmembrane region" description="Helical" evidence="3">
    <location>
        <begin position="38"/>
        <end position="61"/>
    </location>
</feature>
<keyword evidence="3" id="KW-1133">Transmembrane helix</keyword>
<comment type="caution">
    <text evidence="5">The sequence shown here is derived from an EMBL/GenBank/DDBJ whole genome shotgun (WGS) entry which is preliminary data.</text>
</comment>
<dbReference type="InterPro" id="IPR036875">
    <property type="entry name" value="Znf_CCHC_sf"/>
</dbReference>
<reference evidence="5" key="1">
    <citation type="submission" date="2023-06" db="EMBL/GenBank/DDBJ databases">
        <title>Conoideocrella luteorostrata (Hypocreales: Clavicipitaceae), a potential biocontrol fungus for elongate hemlock scale in United States Christmas tree production areas.</title>
        <authorList>
            <person name="Barrett H."/>
            <person name="Lovett B."/>
            <person name="Macias A.M."/>
            <person name="Stajich J.E."/>
            <person name="Kasson M.T."/>
        </authorList>
    </citation>
    <scope>NUCLEOTIDE SEQUENCE</scope>
    <source>
        <strain evidence="5">ARSEF 14590</strain>
    </source>
</reference>
<keyword evidence="3" id="KW-0472">Membrane</keyword>
<keyword evidence="3" id="KW-0812">Transmembrane</keyword>
<feature type="region of interest" description="Disordered" evidence="2">
    <location>
        <begin position="208"/>
        <end position="247"/>
    </location>
</feature>
<accession>A0AAJ0CX33</accession>
<name>A0AAJ0CX33_9HYPO</name>
<organism evidence="5 6">
    <name type="scientific">Conoideocrella luteorostrata</name>
    <dbReference type="NCBI Taxonomy" id="1105319"/>
    <lineage>
        <taxon>Eukaryota</taxon>
        <taxon>Fungi</taxon>
        <taxon>Dikarya</taxon>
        <taxon>Ascomycota</taxon>
        <taxon>Pezizomycotina</taxon>
        <taxon>Sordariomycetes</taxon>
        <taxon>Hypocreomycetidae</taxon>
        <taxon>Hypocreales</taxon>
        <taxon>Clavicipitaceae</taxon>
        <taxon>Conoideocrella</taxon>
    </lineage>
</organism>
<dbReference type="GO" id="GO:0003676">
    <property type="term" value="F:nucleic acid binding"/>
    <property type="evidence" value="ECO:0007669"/>
    <property type="project" value="InterPro"/>
</dbReference>
<feature type="transmembrane region" description="Helical" evidence="3">
    <location>
        <begin position="81"/>
        <end position="101"/>
    </location>
</feature>
<dbReference type="Proteomes" id="UP001251528">
    <property type="component" value="Unassembled WGS sequence"/>
</dbReference>
<gene>
    <name evidence="5" type="ORF">QQS21_001363</name>
</gene>
<feature type="compositionally biased region" description="Basic residues" evidence="2">
    <location>
        <begin position="208"/>
        <end position="219"/>
    </location>
</feature>
<evidence type="ECO:0000259" key="4">
    <source>
        <dbReference type="PROSITE" id="PS50158"/>
    </source>
</evidence>
<evidence type="ECO:0000313" key="5">
    <source>
        <dbReference type="EMBL" id="KAK2612591.1"/>
    </source>
</evidence>
<proteinExistence type="predicted"/>
<dbReference type="AlphaFoldDB" id="A0AAJ0CX33"/>